<keyword evidence="3" id="KW-0732">Signal</keyword>
<name>A0A5A8DL20_CAFRO</name>
<feature type="region of interest" description="Disordered" evidence="2">
    <location>
        <begin position="307"/>
        <end position="343"/>
    </location>
</feature>
<dbReference type="GO" id="GO:0016020">
    <property type="term" value="C:membrane"/>
    <property type="evidence" value="ECO:0007669"/>
    <property type="project" value="InterPro"/>
</dbReference>
<dbReference type="SUPFAM" id="SSF56176">
    <property type="entry name" value="FAD-binding/transporter-associated domain-like"/>
    <property type="match status" value="1"/>
</dbReference>
<dbReference type="InterPro" id="IPR016167">
    <property type="entry name" value="FAD-bd_PCMH_sub1"/>
</dbReference>
<protein>
    <recommendedName>
        <fullName evidence="4">FAD-binding PCMH-type domain-containing protein</fullName>
    </recommendedName>
</protein>
<dbReference type="Gene3D" id="3.30.70.2520">
    <property type="match status" value="1"/>
</dbReference>
<dbReference type="InterPro" id="IPR036318">
    <property type="entry name" value="FAD-bd_PCMH-like_sf"/>
</dbReference>
<reference evidence="5 6" key="1">
    <citation type="submission" date="2019-07" db="EMBL/GenBank/DDBJ databases">
        <title>Genomes of Cafeteria roenbergensis.</title>
        <authorList>
            <person name="Fischer M.G."/>
            <person name="Hackl T."/>
            <person name="Roman M."/>
        </authorList>
    </citation>
    <scope>NUCLEOTIDE SEQUENCE [LARGE SCALE GENOMIC DNA]</scope>
    <source>
        <strain evidence="5 6">RCC970-E3</strain>
    </source>
</reference>
<feature type="signal peptide" evidence="3">
    <location>
        <begin position="1"/>
        <end position="18"/>
    </location>
</feature>
<dbReference type="PROSITE" id="PS51387">
    <property type="entry name" value="FAD_PCMH"/>
    <property type="match status" value="1"/>
</dbReference>
<evidence type="ECO:0000256" key="1">
    <source>
        <dbReference type="ARBA" id="ARBA00023002"/>
    </source>
</evidence>
<dbReference type="Gene3D" id="3.30.465.10">
    <property type="match status" value="1"/>
</dbReference>
<feature type="chain" id="PRO_5023082493" description="FAD-binding PCMH-type domain-containing protein" evidence="3">
    <location>
        <begin position="19"/>
        <end position="524"/>
    </location>
</feature>
<dbReference type="Pfam" id="PF01565">
    <property type="entry name" value="FAD_binding_4"/>
    <property type="match status" value="1"/>
</dbReference>
<dbReference type="GO" id="GO:0003885">
    <property type="term" value="F:D-arabinono-1,4-lactone oxidase activity"/>
    <property type="evidence" value="ECO:0007669"/>
    <property type="project" value="InterPro"/>
</dbReference>
<proteinExistence type="predicted"/>
<evidence type="ECO:0000313" key="6">
    <source>
        <dbReference type="Proteomes" id="UP000324907"/>
    </source>
</evidence>
<dbReference type="InterPro" id="IPR007173">
    <property type="entry name" value="ALO_C"/>
</dbReference>
<comment type="caution">
    <text evidence="5">The sequence shown here is derived from an EMBL/GenBank/DDBJ whole genome shotgun (WGS) entry which is preliminary data.</text>
</comment>
<dbReference type="InterPro" id="IPR010031">
    <property type="entry name" value="FAD_lactone_oxidase-like"/>
</dbReference>
<dbReference type="InterPro" id="IPR006094">
    <property type="entry name" value="Oxid_FAD_bind_N"/>
</dbReference>
<dbReference type="AlphaFoldDB" id="A0A5A8DL20"/>
<dbReference type="Proteomes" id="UP000324907">
    <property type="component" value="Unassembled WGS sequence"/>
</dbReference>
<organism evidence="5 6">
    <name type="scientific">Cafeteria roenbergensis</name>
    <name type="common">Marine flagellate</name>
    <dbReference type="NCBI Taxonomy" id="33653"/>
    <lineage>
        <taxon>Eukaryota</taxon>
        <taxon>Sar</taxon>
        <taxon>Stramenopiles</taxon>
        <taxon>Bigyra</taxon>
        <taxon>Opalozoa</taxon>
        <taxon>Bicosoecida</taxon>
        <taxon>Cafeteriaceae</taxon>
        <taxon>Cafeteria</taxon>
    </lineage>
</organism>
<dbReference type="PIRSF" id="PIRSF000136">
    <property type="entry name" value="LGO_GLO"/>
    <property type="match status" value="1"/>
</dbReference>
<dbReference type="Pfam" id="PF04030">
    <property type="entry name" value="ALO"/>
    <property type="match status" value="1"/>
</dbReference>
<dbReference type="PANTHER" id="PTHR43762:SF1">
    <property type="entry name" value="D-ARABINONO-1,4-LACTONE OXIDASE"/>
    <property type="match status" value="1"/>
</dbReference>
<evidence type="ECO:0000259" key="4">
    <source>
        <dbReference type="PROSITE" id="PS51387"/>
    </source>
</evidence>
<dbReference type="EMBL" id="VLTL01000044">
    <property type="protein sequence ID" value="KAA0165829.1"/>
    <property type="molecule type" value="Genomic_DNA"/>
</dbReference>
<feature type="domain" description="FAD-binding PCMH-type" evidence="4">
    <location>
        <begin position="35"/>
        <end position="222"/>
    </location>
</feature>
<dbReference type="InterPro" id="IPR016166">
    <property type="entry name" value="FAD-bd_PCMH"/>
</dbReference>
<evidence type="ECO:0000256" key="3">
    <source>
        <dbReference type="SAM" id="SignalP"/>
    </source>
</evidence>
<sequence length="524" mass="56121">MRLLLLAVAAAGLAGTTAKAPQSAAAEWFNWNTLQHCEPWTFSRPTTEAQVADLVRAASAAGHRIKTVGAGHSFSGITLTDGLMLQLDALDAPLSVTPLDPSAPWTPGSPSKPASGSAAVEVQAGMRVHVLNSFLASKGLALENTGAIALQSVAGATSTSTHGTGRNLGSMATSILGLRLVLANGTVLDASASLNPGVFRVARVGLGALGVIVRVTVRAVPLFKLRRTATPYSLKELLPWVWPQAFNRWERMQWYFTPRTDSATLLLREAVPFDTPIVDCWNGSAKLAWRDPFADKVADWHPNANASDVQVVSGPEGPTPVVPQASRRRGDTQAGGAEPVPTGPSVECVDLSYRALAHQTDDYDLYEEMEVFVDANASQALMEEFIAFQNSTPLPPQPAGSQPWAKYALFTGMRYVAKDDIALSMMNGRDTGVISFITLGNHTHPADPSTFAHFAEQLERLGNADGGRWHWGKMNWATAADTARVYPASSVSQFLELRAQLDPSGAFLDDYLVQRLPNTGSVAR</sequence>
<gene>
    <name evidence="5" type="ORF">FNF28_03335</name>
</gene>
<dbReference type="GO" id="GO:0071949">
    <property type="term" value="F:FAD binding"/>
    <property type="evidence" value="ECO:0007669"/>
    <property type="project" value="InterPro"/>
</dbReference>
<evidence type="ECO:0000313" key="5">
    <source>
        <dbReference type="EMBL" id="KAA0165829.1"/>
    </source>
</evidence>
<keyword evidence="1" id="KW-0560">Oxidoreductase</keyword>
<accession>A0A5A8DL20</accession>
<evidence type="ECO:0000256" key="2">
    <source>
        <dbReference type="SAM" id="MobiDB-lite"/>
    </source>
</evidence>
<dbReference type="Gene3D" id="3.30.43.10">
    <property type="entry name" value="Uridine Diphospho-n-acetylenolpyruvylglucosamine Reductase, domain 2"/>
    <property type="match status" value="1"/>
</dbReference>
<dbReference type="PANTHER" id="PTHR43762">
    <property type="entry name" value="L-GULONOLACTONE OXIDASE"/>
    <property type="match status" value="1"/>
</dbReference>
<dbReference type="InterPro" id="IPR016169">
    <property type="entry name" value="FAD-bd_PCMH_sub2"/>
</dbReference>